<dbReference type="PANTHER" id="PTHR48412:SF1">
    <property type="entry name" value="ARM REPEAT SUPERFAMILY PROTEIN"/>
    <property type="match status" value="1"/>
</dbReference>
<reference evidence="2" key="2">
    <citation type="journal article" date="2015" name="Data Brief">
        <title>Shoot transcriptome of the giant reed, Arundo donax.</title>
        <authorList>
            <person name="Barrero R.A."/>
            <person name="Guerrero F.D."/>
            <person name="Moolhuijzen P."/>
            <person name="Goolsby J.A."/>
            <person name="Tidwell J."/>
            <person name="Bellgard S.E."/>
            <person name="Bellgard M.I."/>
        </authorList>
    </citation>
    <scope>NUCLEOTIDE SEQUENCE</scope>
    <source>
        <tissue evidence="2">Shoot tissue taken approximately 20 cm above the soil surface</tissue>
    </source>
</reference>
<evidence type="ECO:0000313" key="2">
    <source>
        <dbReference type="EMBL" id="JAD55959.1"/>
    </source>
</evidence>
<accession>A0A0A9AW32</accession>
<sequence>MELSALFSSKPNNFSCACLEKCSKNNACKTMKVLASHSADLLSTFADYFLESSPEKRSHLKDALRCLAQLSSSTSIRELFVSLVKKFNLDDTTRDPENLECQTDEMDGKDEKSTDAAEGLNDKRSVLFELISTLAEAADEDLLDIFFGFIKSYLLVFLLISVFVASKAQL</sequence>
<reference evidence="2" key="1">
    <citation type="submission" date="2014-09" db="EMBL/GenBank/DDBJ databases">
        <authorList>
            <person name="Magalhaes I.L.F."/>
            <person name="Oliveira U."/>
            <person name="Santos F.R."/>
            <person name="Vidigal T.H.D.A."/>
            <person name="Brescovit A.D."/>
            <person name="Santos A.J."/>
        </authorList>
    </citation>
    <scope>NUCLEOTIDE SEQUENCE</scope>
    <source>
        <tissue evidence="2">Shoot tissue taken approximately 20 cm above the soil surface</tissue>
    </source>
</reference>
<organism evidence="2">
    <name type="scientific">Arundo donax</name>
    <name type="common">Giant reed</name>
    <name type="synonym">Donax arundinaceus</name>
    <dbReference type="NCBI Taxonomy" id="35708"/>
    <lineage>
        <taxon>Eukaryota</taxon>
        <taxon>Viridiplantae</taxon>
        <taxon>Streptophyta</taxon>
        <taxon>Embryophyta</taxon>
        <taxon>Tracheophyta</taxon>
        <taxon>Spermatophyta</taxon>
        <taxon>Magnoliopsida</taxon>
        <taxon>Liliopsida</taxon>
        <taxon>Poales</taxon>
        <taxon>Poaceae</taxon>
        <taxon>PACMAD clade</taxon>
        <taxon>Arundinoideae</taxon>
        <taxon>Arundineae</taxon>
        <taxon>Arundo</taxon>
    </lineage>
</organism>
<dbReference type="EMBL" id="GBRH01241936">
    <property type="protein sequence ID" value="JAD55959.1"/>
    <property type="molecule type" value="Transcribed_RNA"/>
</dbReference>
<keyword evidence="1" id="KW-1133">Transmembrane helix</keyword>
<proteinExistence type="predicted"/>
<keyword evidence="1" id="KW-0812">Transmembrane</keyword>
<evidence type="ECO:0000256" key="1">
    <source>
        <dbReference type="SAM" id="Phobius"/>
    </source>
</evidence>
<dbReference type="AlphaFoldDB" id="A0A0A9AW32"/>
<protein>
    <submittedName>
        <fullName evidence="2">Uncharacterized protein</fullName>
    </submittedName>
</protein>
<name>A0A0A9AW32_ARUDO</name>
<keyword evidence="1" id="KW-0472">Membrane</keyword>
<dbReference type="PANTHER" id="PTHR48412">
    <property type="entry name" value="ARM REPEAT SUPERFAMILY PROTEIN"/>
    <property type="match status" value="1"/>
</dbReference>
<feature type="transmembrane region" description="Helical" evidence="1">
    <location>
        <begin position="145"/>
        <end position="165"/>
    </location>
</feature>